<comment type="caution">
    <text evidence="2">The sequence shown here is derived from an EMBL/GenBank/DDBJ whole genome shotgun (WGS) entry which is preliminary data.</text>
</comment>
<protein>
    <recommendedName>
        <fullName evidence="4">EF-hand domain-containing protein</fullName>
    </recommendedName>
</protein>
<dbReference type="NCBIfam" id="NF033662">
    <property type="entry name" value="acid_disulf_rpt"/>
    <property type="match status" value="1"/>
</dbReference>
<keyword evidence="1" id="KW-0732">Signal</keyword>
<dbReference type="RefSeq" id="WP_289723980.1">
    <property type="nucleotide sequence ID" value="NZ_JAUDUY010000002.1"/>
</dbReference>
<accession>A0ABT7WCI1</accession>
<dbReference type="EMBL" id="JAUDUY010000002">
    <property type="protein sequence ID" value="MDM9630611.1"/>
    <property type="molecule type" value="Genomic_DNA"/>
</dbReference>
<dbReference type="PROSITE" id="PS00018">
    <property type="entry name" value="EF_HAND_1"/>
    <property type="match status" value="1"/>
</dbReference>
<feature type="chain" id="PRO_5045527580" description="EF-hand domain-containing protein" evidence="1">
    <location>
        <begin position="23"/>
        <end position="88"/>
    </location>
</feature>
<evidence type="ECO:0000313" key="2">
    <source>
        <dbReference type="EMBL" id="MDM9630611.1"/>
    </source>
</evidence>
<sequence length="88" mass="9419">MKKGVVAYIFLLSSLSFFGINACTDQDDKEVPVELCADGIDNDGDGLIDCEDLDCETSPECIAEICDDGLDNDGDGLTDCEDPECVCE</sequence>
<proteinExistence type="predicted"/>
<organism evidence="2 3">
    <name type="scientific">Robiginitalea aurantiaca</name>
    <dbReference type="NCBI Taxonomy" id="3056915"/>
    <lineage>
        <taxon>Bacteria</taxon>
        <taxon>Pseudomonadati</taxon>
        <taxon>Bacteroidota</taxon>
        <taxon>Flavobacteriia</taxon>
        <taxon>Flavobacteriales</taxon>
        <taxon>Flavobacteriaceae</taxon>
        <taxon>Robiginitalea</taxon>
    </lineage>
</organism>
<evidence type="ECO:0000313" key="3">
    <source>
        <dbReference type="Proteomes" id="UP001174839"/>
    </source>
</evidence>
<evidence type="ECO:0008006" key="4">
    <source>
        <dbReference type="Google" id="ProtNLM"/>
    </source>
</evidence>
<gene>
    <name evidence="2" type="ORF">QU605_03970</name>
</gene>
<name>A0ABT7WCI1_9FLAO</name>
<reference evidence="2" key="1">
    <citation type="submission" date="2023-06" db="EMBL/GenBank/DDBJ databases">
        <title>Robiginitalea aurantiacus sp. nov. and Algoriphagus sediminis sp. nov., isolated from coastal sediment.</title>
        <authorList>
            <person name="Zhou Z.Y."/>
            <person name="An J."/>
            <person name="Jia Y.W."/>
            <person name="Du Z.J."/>
        </authorList>
    </citation>
    <scope>NUCLEOTIDE SEQUENCE</scope>
    <source>
        <strain evidence="2">M39</strain>
    </source>
</reference>
<evidence type="ECO:0000256" key="1">
    <source>
        <dbReference type="SAM" id="SignalP"/>
    </source>
</evidence>
<dbReference type="InterPro" id="IPR018247">
    <property type="entry name" value="EF_Hand_1_Ca_BS"/>
</dbReference>
<dbReference type="Proteomes" id="UP001174839">
    <property type="component" value="Unassembled WGS sequence"/>
</dbReference>
<keyword evidence="3" id="KW-1185">Reference proteome</keyword>
<feature type="signal peptide" evidence="1">
    <location>
        <begin position="1"/>
        <end position="22"/>
    </location>
</feature>